<organism evidence="2 3">
    <name type="scientific">Nepenthes gracilis</name>
    <name type="common">Slender pitcher plant</name>
    <dbReference type="NCBI Taxonomy" id="150966"/>
    <lineage>
        <taxon>Eukaryota</taxon>
        <taxon>Viridiplantae</taxon>
        <taxon>Streptophyta</taxon>
        <taxon>Embryophyta</taxon>
        <taxon>Tracheophyta</taxon>
        <taxon>Spermatophyta</taxon>
        <taxon>Magnoliopsida</taxon>
        <taxon>eudicotyledons</taxon>
        <taxon>Gunneridae</taxon>
        <taxon>Pentapetalae</taxon>
        <taxon>Caryophyllales</taxon>
        <taxon>Nepenthaceae</taxon>
        <taxon>Nepenthes</taxon>
    </lineage>
</organism>
<sequence>MGTKVQFDYYSPGDNSMRDLSCESNKGSWLACYGDNGFHNGQNYYGFLPRDSDQGYEKDIVKQTMVEHDAVFKNQVYELHRLYRVQRDLMDEFRRKEQFKQRIHYEESSSSVLLPSQMPSENAPKWNLINCISSRPTFLNSDVIQTSENTIRGKSIQTGPISFQNCLSPKDSEASEFRPTKFIKKMLNLQLPVDEYIDTEEKHHCKGAIVSDTSNDVLYRNHKFAPESGAKLFLTYSEKAKFHGEALRSDSGFRRSNTMVDLNKPIQLKEATEYPSVDFLDCVFPLDGSWDPDFSFELLGRLKDVSQNSRHRSMNGTSNSVHYENGGNPHGWFSYMLEAEQSKGRLRSMHQAPQPEKVPGPSQSVQFLLKQTYRSPGFLPSDHIKGDSWKAKKGAVFGTSERNYFDSICNSPESSVACTGPSLSFTKSSDVANSCDHCVLLLGKLSSCFNRSVSVQPNLFPTSATSSKSSQLTSQNNELVRSNPRANSNFGSELPLRYGFHLGPSLGSKKLSACFASVNFDEANPGHNDNMALGSSEFFKSTSCVDKNSAKDLSSNSVLLNNLSSDPSSQQGLKIVGREQKQEEPHAVLPWLRVMAVCSNEAANAGKDPNSLLAVMSMDGHNSFVSTSCDGHVTALRCDIDECSSSRKILSVPIFEKSLLSRNEVSSLIGPSCSRRSGDEEIISSPRMGVFDINVPCDPMDPELWETAAVEVLVLENRKETQRAHFRDRIDLNSSLSEYEVTWVPKTEEGGFPCEKPTTKQHGLPSQLPRDKAEDPEAKLAIMAAEVMVSISASVLDNHAEETTTHPGDASPEDLLHWFVGVVCSFMDDLGTQTGADTRQDGIIEGCLSCESDYFESMTLKLTACDAEESLSKPRVPESPNVEAMGINLLENQIRKGPARRGRQRRDFPRDILPGLASLSRHEVAEDLQSFEGLMRATGHAWHPGSRKNATRNGSRGRYWSSAAAPPPPPPANTNPALLKQQQLQLNTSEVGLRDRSLVGWGKTTRRPRRQRFPAGSPAAVALT</sequence>
<comment type="caution">
    <text evidence="2">The sequence shown here is derived from an EMBL/GenBank/DDBJ whole genome shotgun (WGS) entry which is preliminary data.</text>
</comment>
<dbReference type="PANTHER" id="PTHR33167:SF4">
    <property type="entry name" value="TRANSCRIPTION FACTOR, PUTATIVE (DUF863)-RELATED"/>
    <property type="match status" value="1"/>
</dbReference>
<evidence type="ECO:0000256" key="1">
    <source>
        <dbReference type="SAM" id="MobiDB-lite"/>
    </source>
</evidence>
<dbReference type="InterPro" id="IPR008581">
    <property type="entry name" value="DUF863_pln"/>
</dbReference>
<dbReference type="Pfam" id="PF05904">
    <property type="entry name" value="DUF863"/>
    <property type="match status" value="1"/>
</dbReference>
<feature type="region of interest" description="Disordered" evidence="1">
    <location>
        <begin position="462"/>
        <end position="486"/>
    </location>
</feature>
<proteinExistence type="predicted"/>
<protein>
    <submittedName>
        <fullName evidence="2">Uncharacterized protein</fullName>
    </submittedName>
</protein>
<dbReference type="EMBL" id="BSYO01000033">
    <property type="protein sequence ID" value="GMH27586.1"/>
    <property type="molecule type" value="Genomic_DNA"/>
</dbReference>
<reference evidence="2" key="1">
    <citation type="submission" date="2023-05" db="EMBL/GenBank/DDBJ databases">
        <title>Nepenthes gracilis genome sequencing.</title>
        <authorList>
            <person name="Fukushima K."/>
        </authorList>
    </citation>
    <scope>NUCLEOTIDE SEQUENCE</scope>
    <source>
        <strain evidence="2">SING2019-196</strain>
    </source>
</reference>
<gene>
    <name evidence="2" type="ORF">Nepgr_029429</name>
</gene>
<feature type="region of interest" description="Disordered" evidence="1">
    <location>
        <begin position="997"/>
        <end position="1024"/>
    </location>
</feature>
<accession>A0AAD3Y5J2</accession>
<dbReference type="Proteomes" id="UP001279734">
    <property type="component" value="Unassembled WGS sequence"/>
</dbReference>
<dbReference type="AlphaFoldDB" id="A0AAD3Y5J2"/>
<feature type="compositionally biased region" description="Low complexity" evidence="1">
    <location>
        <begin position="462"/>
        <end position="474"/>
    </location>
</feature>
<evidence type="ECO:0000313" key="3">
    <source>
        <dbReference type="Proteomes" id="UP001279734"/>
    </source>
</evidence>
<keyword evidence="3" id="KW-1185">Reference proteome</keyword>
<feature type="region of interest" description="Disordered" evidence="1">
    <location>
        <begin position="750"/>
        <end position="771"/>
    </location>
</feature>
<feature type="compositionally biased region" description="Polar residues" evidence="1">
    <location>
        <begin position="475"/>
        <end position="486"/>
    </location>
</feature>
<name>A0AAD3Y5J2_NEPGR</name>
<feature type="region of interest" description="Disordered" evidence="1">
    <location>
        <begin position="939"/>
        <end position="976"/>
    </location>
</feature>
<evidence type="ECO:0000313" key="2">
    <source>
        <dbReference type="EMBL" id="GMH27586.1"/>
    </source>
</evidence>
<dbReference type="PANTHER" id="PTHR33167">
    <property type="entry name" value="TRANSCRIPTION FACTOR, PUTATIVE (DUF863)-RELATED"/>
    <property type="match status" value="1"/>
</dbReference>